<keyword evidence="3" id="KW-1185">Reference proteome</keyword>
<gene>
    <name evidence="2" type="primary">sleB_5</name>
    <name evidence="2" type="ORF">AMURIS_02813</name>
</gene>
<dbReference type="Proteomes" id="UP000236311">
    <property type="component" value="Unassembled WGS sequence"/>
</dbReference>
<dbReference type="InterPro" id="IPR011105">
    <property type="entry name" value="Cell_wall_hydrolase_SleB"/>
</dbReference>
<evidence type="ECO:0000259" key="1">
    <source>
        <dbReference type="Pfam" id="PF07486"/>
    </source>
</evidence>
<evidence type="ECO:0000313" key="2">
    <source>
        <dbReference type="EMBL" id="SOY30090.1"/>
    </source>
</evidence>
<reference evidence="2 3" key="1">
    <citation type="submission" date="2018-01" db="EMBL/GenBank/DDBJ databases">
        <authorList>
            <person name="Gaut B.S."/>
            <person name="Morton B.R."/>
            <person name="Clegg M.T."/>
            <person name="Duvall M.R."/>
        </authorList>
    </citation>
    <scope>NUCLEOTIDE SEQUENCE [LARGE SCALE GENOMIC DNA]</scope>
    <source>
        <strain evidence="2">GP69</strain>
    </source>
</reference>
<dbReference type="GO" id="GO:0016787">
    <property type="term" value="F:hydrolase activity"/>
    <property type="evidence" value="ECO:0007669"/>
    <property type="project" value="InterPro"/>
</dbReference>
<dbReference type="RefSeq" id="WP_103240148.1">
    <property type="nucleotide sequence ID" value="NZ_JANJZD010000012.1"/>
</dbReference>
<sequence length="211" mass="24149">MTRREYRRRRRRRARRRYLIKRIAISSAFLLATGSVFFSVYAVTNQERPALEETEAVGEMPTIAPEAPTEAHSEAQEGKDLGWTAAEEYKAARMAMAEAEGEDTEGKALVILVIYNRQHSGKFPDTVGGVISQENAFTSYHNGRYDRVKPDADCWAALDLIQIQGWDESQGALYFERTPEDEESTWHSRNLERLFIHGNHTFYTEKEAKAN</sequence>
<accession>A0A2K4ZHZ5</accession>
<name>A0A2K4ZHZ5_9FIRM</name>
<proteinExistence type="predicted"/>
<dbReference type="Gene3D" id="1.10.10.2520">
    <property type="entry name" value="Cell wall hydrolase SleB, domain 1"/>
    <property type="match status" value="1"/>
</dbReference>
<evidence type="ECO:0000313" key="3">
    <source>
        <dbReference type="Proteomes" id="UP000236311"/>
    </source>
</evidence>
<protein>
    <submittedName>
        <fullName evidence="2">Spore cortex-lytic enzyme</fullName>
    </submittedName>
</protein>
<dbReference type="AlphaFoldDB" id="A0A2K4ZHZ5"/>
<dbReference type="OrthoDB" id="9785345at2"/>
<feature type="domain" description="Cell wall hydrolase SleB" evidence="1">
    <location>
        <begin position="101"/>
        <end position="203"/>
    </location>
</feature>
<dbReference type="Pfam" id="PF07486">
    <property type="entry name" value="Hydrolase_2"/>
    <property type="match status" value="1"/>
</dbReference>
<organism evidence="2 3">
    <name type="scientific">Acetatifactor muris</name>
    <dbReference type="NCBI Taxonomy" id="879566"/>
    <lineage>
        <taxon>Bacteria</taxon>
        <taxon>Bacillati</taxon>
        <taxon>Bacillota</taxon>
        <taxon>Clostridia</taxon>
        <taxon>Lachnospirales</taxon>
        <taxon>Lachnospiraceae</taxon>
        <taxon>Acetatifactor</taxon>
    </lineage>
</organism>
<dbReference type="InterPro" id="IPR042047">
    <property type="entry name" value="SleB_dom1"/>
</dbReference>
<dbReference type="EMBL" id="OFSM01000013">
    <property type="protein sequence ID" value="SOY30090.1"/>
    <property type="molecule type" value="Genomic_DNA"/>
</dbReference>